<dbReference type="PANTHER" id="PTHR43244:SF1">
    <property type="entry name" value="5,10-METHYLENETETRAHYDROMETHANOPTERIN REDUCTASE"/>
    <property type="match status" value="1"/>
</dbReference>
<gene>
    <name evidence="3" type="ORF">SAMN06265360_13415</name>
</gene>
<dbReference type="GO" id="GO:0016705">
    <property type="term" value="F:oxidoreductase activity, acting on paired donors, with incorporation or reduction of molecular oxygen"/>
    <property type="evidence" value="ECO:0007669"/>
    <property type="project" value="InterPro"/>
</dbReference>
<feature type="domain" description="Luciferase-like" evidence="2">
    <location>
        <begin position="67"/>
        <end position="347"/>
    </location>
</feature>
<organism evidence="3 4">
    <name type="scientific">Haloechinothrix alba</name>
    <dbReference type="NCBI Taxonomy" id="664784"/>
    <lineage>
        <taxon>Bacteria</taxon>
        <taxon>Bacillati</taxon>
        <taxon>Actinomycetota</taxon>
        <taxon>Actinomycetes</taxon>
        <taxon>Pseudonocardiales</taxon>
        <taxon>Pseudonocardiaceae</taxon>
        <taxon>Haloechinothrix</taxon>
    </lineage>
</organism>
<dbReference type="Gene3D" id="3.20.20.30">
    <property type="entry name" value="Luciferase-like domain"/>
    <property type="match status" value="1"/>
</dbReference>
<dbReference type="PANTHER" id="PTHR43244">
    <property type="match status" value="1"/>
</dbReference>
<reference evidence="3 4" key="1">
    <citation type="submission" date="2017-06" db="EMBL/GenBank/DDBJ databases">
        <authorList>
            <person name="Kim H.J."/>
            <person name="Triplett B.A."/>
        </authorList>
    </citation>
    <scope>NUCLEOTIDE SEQUENCE [LARGE SCALE GENOMIC DNA]</scope>
    <source>
        <strain evidence="3 4">DSM 45207</strain>
    </source>
</reference>
<proteinExistence type="predicted"/>
<keyword evidence="4" id="KW-1185">Reference proteome</keyword>
<protein>
    <submittedName>
        <fullName evidence="3">Phthiodiolone/phenolphthiodiolone dimycocerosates ketoreductase</fullName>
    </submittedName>
</protein>
<evidence type="ECO:0000259" key="2">
    <source>
        <dbReference type="Pfam" id="PF00296"/>
    </source>
</evidence>
<evidence type="ECO:0000256" key="1">
    <source>
        <dbReference type="ARBA" id="ARBA00023002"/>
    </source>
</evidence>
<accession>A0A239AC62</accession>
<dbReference type="SUPFAM" id="SSF51679">
    <property type="entry name" value="Bacterial luciferase-like"/>
    <property type="match status" value="1"/>
</dbReference>
<dbReference type="Proteomes" id="UP000198348">
    <property type="component" value="Unassembled WGS sequence"/>
</dbReference>
<dbReference type="EMBL" id="FZNW01000034">
    <property type="protein sequence ID" value="SNR92473.1"/>
    <property type="molecule type" value="Genomic_DNA"/>
</dbReference>
<dbReference type="RefSeq" id="WP_176440070.1">
    <property type="nucleotide sequence ID" value="NZ_FZNW01000034.1"/>
</dbReference>
<evidence type="ECO:0000313" key="3">
    <source>
        <dbReference type="EMBL" id="SNR92473.1"/>
    </source>
</evidence>
<dbReference type="InterPro" id="IPR050564">
    <property type="entry name" value="F420-G6PD/mer"/>
</dbReference>
<keyword evidence="1" id="KW-0560">Oxidoreductase</keyword>
<evidence type="ECO:0000313" key="4">
    <source>
        <dbReference type="Proteomes" id="UP000198348"/>
    </source>
</evidence>
<dbReference type="AlphaFoldDB" id="A0A239AC62"/>
<sequence>MPENVHVNVPIVYSRHLPVSAAVDTARTIQASGVADSLTVWDQMTFFAPPGLWCPENSPLAAVMPDIDSFPDPYVILSQIAAAAPGFGLNTTSDAMRRAPAEFTQTLMTLADVSGGPTMVQMGTGELKQCKPFGHKRSQGPKRLEDTFRIFRKFMDTVEPIDHEGNVWTLENSWLGRARPAHRPQLWALGGGPRLIDVATRYGDGFCTAAPFVWTSPDQAAEQISAIKQRLEVAGRDPEQFGFGMWWICLMHEDETVIETTMANDYIRWISATMGRFDSTVWTQEGVEPPMGESWHYATDMLPLTYSAQETADVLSRATPEVVTRSWHHGSPDKMMKAIAPYLDAGVNFVQIVDFLPLVRPAEEAPEGLRRAFELAGAIKQHACTLA</sequence>
<dbReference type="InterPro" id="IPR011251">
    <property type="entry name" value="Luciferase-like_dom"/>
</dbReference>
<dbReference type="Pfam" id="PF00296">
    <property type="entry name" value="Bac_luciferase"/>
    <property type="match status" value="1"/>
</dbReference>
<name>A0A239AC62_9PSEU</name>
<dbReference type="InterPro" id="IPR036661">
    <property type="entry name" value="Luciferase-like_sf"/>
</dbReference>